<protein>
    <submittedName>
        <fullName evidence="2">Heterokaryon incompatibility protein 6, OR allele</fullName>
    </submittedName>
</protein>
<reference evidence="2 3" key="1">
    <citation type="submission" date="2016-09" db="EMBL/GenBank/DDBJ databases">
        <title>Aspergillus awamori IFM 58123T.</title>
        <authorList>
            <person name="Kusuya Y."/>
            <person name="Shimizu M."/>
            <person name="Takahashi H."/>
            <person name="Yaguchi T."/>
        </authorList>
    </citation>
    <scope>NUCLEOTIDE SEQUENCE [LARGE SCALE GENOMIC DNA]</scope>
    <source>
        <strain evidence="2 3">IFM 58123</strain>
    </source>
</reference>
<dbReference type="Pfam" id="PF06985">
    <property type="entry name" value="HET"/>
    <property type="match status" value="1"/>
</dbReference>
<evidence type="ECO:0000259" key="1">
    <source>
        <dbReference type="Pfam" id="PF06985"/>
    </source>
</evidence>
<feature type="domain" description="Heterokaryon incompatibility" evidence="1">
    <location>
        <begin position="57"/>
        <end position="213"/>
    </location>
</feature>
<dbReference type="PANTHER" id="PTHR24148:SF82">
    <property type="entry name" value="HETEROKARYON INCOMPATIBILITY DOMAIN-CONTAINING PROTEIN"/>
    <property type="match status" value="1"/>
</dbReference>
<dbReference type="Proteomes" id="UP000286921">
    <property type="component" value="Unassembled WGS sequence"/>
</dbReference>
<dbReference type="InterPro" id="IPR052895">
    <property type="entry name" value="HetReg/Transcr_Mod"/>
</dbReference>
<gene>
    <name evidence="2" type="ORF">AAWM_04628</name>
</gene>
<evidence type="ECO:0000313" key="2">
    <source>
        <dbReference type="EMBL" id="GCB21743.1"/>
    </source>
</evidence>
<dbReference type="Pfam" id="PF26639">
    <property type="entry name" value="Het-6_barrel"/>
    <property type="match status" value="1"/>
</dbReference>
<name>A0A401KR20_ASPAW</name>
<dbReference type="PANTHER" id="PTHR24148">
    <property type="entry name" value="ANKYRIN REPEAT DOMAIN-CONTAINING PROTEIN 39 HOMOLOG-RELATED"/>
    <property type="match status" value="1"/>
</dbReference>
<comment type="caution">
    <text evidence="2">The sequence shown here is derived from an EMBL/GenBank/DDBJ whole genome shotgun (WGS) entry which is preliminary data.</text>
</comment>
<dbReference type="STRING" id="105351.A0A401KR20"/>
<dbReference type="AlphaFoldDB" id="A0A401KR20"/>
<dbReference type="EMBL" id="BDHI01000008">
    <property type="protein sequence ID" value="GCB21743.1"/>
    <property type="molecule type" value="Genomic_DNA"/>
</dbReference>
<organism evidence="2 3">
    <name type="scientific">Aspergillus awamori</name>
    <name type="common">Black koji mold</name>
    <dbReference type="NCBI Taxonomy" id="105351"/>
    <lineage>
        <taxon>Eukaryota</taxon>
        <taxon>Fungi</taxon>
        <taxon>Dikarya</taxon>
        <taxon>Ascomycota</taxon>
        <taxon>Pezizomycotina</taxon>
        <taxon>Eurotiomycetes</taxon>
        <taxon>Eurotiomycetidae</taxon>
        <taxon>Eurotiales</taxon>
        <taxon>Aspergillaceae</taxon>
        <taxon>Aspergillus</taxon>
    </lineage>
</organism>
<proteinExistence type="predicted"/>
<keyword evidence="3" id="KW-1185">Reference proteome</keyword>
<sequence>MAIQPDPPSETFLEGFKYGTLDADNREIRLVTLEEGFWSDEIRCSLRTLSLHDQPAYEALSYVWGDPSICRSISLNGHTFEVTENLWLAMRRLRKSTEPRVFWIDAICINQSNNDEKSSQVSFMGEIYQGSQETTLWLGEDPYTVEVGSKSAAGHRLAELFEILLSDKHMSELPCFIEDGTRTDVSEDYLQHFDDLAMFLDKPWWKRIWVIQEMVPPPKIRFVYGSEQFSYDTLRAVLEIFREHAAHCCKNFRLRLRGAGFDPLMVIEERVSPMVYVRERWRNSDERITLLQLRRMFSASQASVSRDLFYALLGIVNSWGLATPLQPDYNISSRDAIIKAVYACMVESGGASFLQGERISEDRSPDFPSWLPDLHVRSTPSRRVWGEQQRLKIAERFSATAGLKQDTTQFSLASDGTLRLQALKVDKVIRVGDATDPLDEFDKVPDVFRQWMGMIGMGVQDWPESPPARGSQQDSFWRTILNDSIEVEQGAGYVRPSDGDYHQLLDLWKMITANVWPLLVSMARSSVETRKSDSEPFEMMNTLLNLAPSIAYHVLVCLWGRRMIITEKGFIGLAPRTVREGDEVHILLGSEVPFILRPGHVNVYSSEVDRYSTPVYTVIGNGYLHGVMCGEAFEGDGQNEITVIALH</sequence>
<evidence type="ECO:0000313" key="3">
    <source>
        <dbReference type="Proteomes" id="UP000286921"/>
    </source>
</evidence>
<accession>A0A401KR20</accession>
<dbReference type="InterPro" id="IPR010730">
    <property type="entry name" value="HET"/>
</dbReference>